<evidence type="ECO:0000313" key="3">
    <source>
        <dbReference type="Proteomes" id="UP000014174"/>
    </source>
</evidence>
<name>R9GQB6_9SPHI</name>
<dbReference type="Gene3D" id="2.60.120.560">
    <property type="entry name" value="Exo-inulinase, domain 1"/>
    <property type="match status" value="1"/>
</dbReference>
<comment type="caution">
    <text evidence="2">The sequence shown here is derived from an EMBL/GenBank/DDBJ whole genome shotgun (WGS) entry which is preliminary data.</text>
</comment>
<evidence type="ECO:0000313" key="2">
    <source>
        <dbReference type="EMBL" id="EOR93710.1"/>
    </source>
</evidence>
<proteinExistence type="predicted"/>
<dbReference type="GO" id="GO:0016787">
    <property type="term" value="F:hydrolase activity"/>
    <property type="evidence" value="ECO:0007669"/>
    <property type="project" value="InterPro"/>
</dbReference>
<dbReference type="EMBL" id="AQPN01000106">
    <property type="protein sequence ID" value="EOR93710.1"/>
    <property type="molecule type" value="Genomic_DNA"/>
</dbReference>
<gene>
    <name evidence="2" type="ORF">ADIARSV_3151</name>
</gene>
<sequence>MATSCSNKVRQAQLFNGTTLDGWYAYVQGEKHEDASTIFNVMDSMIRLNGERPGYLMSKQLYSNFELTLDYKWNTEPKYERGKGNKNSGVMYQVPVRADKLWPEGIQYQIKEGATGDFVLLDSVTLEVRGERNLPGKSVVIPRLSENERTVGEWNQLVIKSYKGKCSQYLNGKLVNEGIASSSLSGRILLQYEGSPIDFRRLIIRKL</sequence>
<dbReference type="Proteomes" id="UP000014174">
    <property type="component" value="Unassembled WGS sequence"/>
</dbReference>
<dbReference type="InterPro" id="IPR010496">
    <property type="entry name" value="AL/BT2_dom"/>
</dbReference>
<accession>R9GQB6</accession>
<keyword evidence="3" id="KW-1185">Reference proteome</keyword>
<dbReference type="AlphaFoldDB" id="R9GQB6"/>
<dbReference type="Pfam" id="PF06439">
    <property type="entry name" value="3keto-disac_hyd"/>
    <property type="match status" value="1"/>
</dbReference>
<organism evidence="2 3">
    <name type="scientific">Arcticibacter svalbardensis MN12-7</name>
    <dbReference type="NCBI Taxonomy" id="1150600"/>
    <lineage>
        <taxon>Bacteria</taxon>
        <taxon>Pseudomonadati</taxon>
        <taxon>Bacteroidota</taxon>
        <taxon>Sphingobacteriia</taxon>
        <taxon>Sphingobacteriales</taxon>
        <taxon>Sphingobacteriaceae</taxon>
        <taxon>Arcticibacter</taxon>
    </lineage>
</organism>
<feature type="domain" description="3-keto-alpha-glucoside-1,2-lyase/3-keto-2-hydroxy-glucal hydratase" evidence="1">
    <location>
        <begin position="13"/>
        <end position="204"/>
    </location>
</feature>
<reference evidence="2 3" key="1">
    <citation type="journal article" date="2013" name="Genome Announc.">
        <title>Draft Genome Sequence of Arcticibacter svalbardensis Strain MN12-7T, a Member of the Family Sphingobacteriaceae Isolated from an Arctic Soil Sample.</title>
        <authorList>
            <person name="Shivaji S."/>
            <person name="Ara S."/>
            <person name="Prasad S."/>
            <person name="Manasa B.P."/>
            <person name="Begum Z."/>
            <person name="Singh A."/>
            <person name="Kumar Pinnaka A."/>
        </authorList>
    </citation>
    <scope>NUCLEOTIDE SEQUENCE [LARGE SCALE GENOMIC DNA]</scope>
    <source>
        <strain evidence="2 3">MN12-7</strain>
    </source>
</reference>
<dbReference type="STRING" id="1150600.ADIARSV_3151"/>
<dbReference type="eggNOG" id="ENOG502Z7Y1">
    <property type="taxonomic scope" value="Bacteria"/>
</dbReference>
<evidence type="ECO:0000259" key="1">
    <source>
        <dbReference type="Pfam" id="PF06439"/>
    </source>
</evidence>
<protein>
    <recommendedName>
        <fullName evidence="1">3-keto-alpha-glucoside-1,2-lyase/3-keto-2-hydroxy-glucal hydratase domain-containing protein</fullName>
    </recommendedName>
</protein>